<dbReference type="OrthoDB" id="9805025at2"/>
<keyword evidence="4" id="KW-1185">Reference proteome</keyword>
<dbReference type="PANTHER" id="PTHR36834">
    <property type="entry name" value="MEMBRANE PROTEIN-RELATED"/>
    <property type="match status" value="1"/>
</dbReference>
<evidence type="ECO:0000313" key="3">
    <source>
        <dbReference type="EMBL" id="SES79921.1"/>
    </source>
</evidence>
<feature type="transmembrane region" description="Helical" evidence="1">
    <location>
        <begin position="12"/>
        <end position="30"/>
    </location>
</feature>
<dbReference type="InterPro" id="IPR006976">
    <property type="entry name" value="VanZ-like"/>
</dbReference>
<evidence type="ECO:0000313" key="4">
    <source>
        <dbReference type="Proteomes" id="UP000199800"/>
    </source>
</evidence>
<gene>
    <name evidence="3" type="ORF">SAMN04487772_103161</name>
</gene>
<reference evidence="3 4" key="1">
    <citation type="submission" date="2016-10" db="EMBL/GenBank/DDBJ databases">
        <authorList>
            <person name="de Groot N.N."/>
        </authorList>
    </citation>
    <scope>NUCLEOTIDE SEQUENCE [LARGE SCALE GENOMIC DNA]</scope>
    <source>
        <strain evidence="3 4">DSM 1801</strain>
    </source>
</reference>
<dbReference type="InterPro" id="IPR053150">
    <property type="entry name" value="Teicoplanin_resist-assoc"/>
</dbReference>
<dbReference type="Pfam" id="PF04892">
    <property type="entry name" value="VanZ"/>
    <property type="match status" value="1"/>
</dbReference>
<evidence type="ECO:0000259" key="2">
    <source>
        <dbReference type="Pfam" id="PF04892"/>
    </source>
</evidence>
<sequence length="159" mass="18915">MKKKHKRVVKRFSWVLFVMYLLIMAYFLFFSEYLNRSNVETEYRYNIIFLAEVKRSFWCFRNGMYQYFIINFIMNILAFVPLGFFLPLLSKNQRKESFLFIAGSAMEFTLLIEIVQFALKVGTFDVDDIFLNTAGGIIGFMLYKTAQSFCLVRKKGKKK</sequence>
<dbReference type="Proteomes" id="UP000199800">
    <property type="component" value="Unassembled WGS sequence"/>
</dbReference>
<dbReference type="STRING" id="29364.SAMN04487772_103161"/>
<dbReference type="EMBL" id="FOHN01000003">
    <property type="protein sequence ID" value="SES79921.1"/>
    <property type="molecule type" value="Genomic_DNA"/>
</dbReference>
<organism evidence="3 4">
    <name type="scientific">[Clostridium] polysaccharolyticum</name>
    <dbReference type="NCBI Taxonomy" id="29364"/>
    <lineage>
        <taxon>Bacteria</taxon>
        <taxon>Bacillati</taxon>
        <taxon>Bacillota</taxon>
        <taxon>Clostridia</taxon>
        <taxon>Lachnospirales</taxon>
        <taxon>Lachnospiraceae</taxon>
    </lineage>
</organism>
<evidence type="ECO:0000256" key="1">
    <source>
        <dbReference type="SAM" id="Phobius"/>
    </source>
</evidence>
<dbReference type="RefSeq" id="WP_092476370.1">
    <property type="nucleotide sequence ID" value="NZ_FOHN01000003.1"/>
</dbReference>
<keyword evidence="1" id="KW-0812">Transmembrane</keyword>
<feature type="transmembrane region" description="Helical" evidence="1">
    <location>
        <begin position="64"/>
        <end position="86"/>
    </location>
</feature>
<keyword evidence="1" id="KW-1133">Transmembrane helix</keyword>
<protein>
    <submittedName>
        <fullName evidence="3">VanZ like family protein</fullName>
    </submittedName>
</protein>
<feature type="transmembrane region" description="Helical" evidence="1">
    <location>
        <begin position="98"/>
        <end position="117"/>
    </location>
</feature>
<feature type="transmembrane region" description="Helical" evidence="1">
    <location>
        <begin position="129"/>
        <end position="152"/>
    </location>
</feature>
<dbReference type="AlphaFoldDB" id="A0A1H9ZF35"/>
<keyword evidence="1" id="KW-0472">Membrane</keyword>
<proteinExistence type="predicted"/>
<accession>A0A1H9ZF35</accession>
<name>A0A1H9ZF35_9FIRM</name>
<feature type="domain" description="VanZ-like" evidence="2">
    <location>
        <begin position="17"/>
        <end position="145"/>
    </location>
</feature>
<dbReference type="PANTHER" id="PTHR36834:SF2">
    <property type="entry name" value="MEMBRANE PROTEIN"/>
    <property type="match status" value="1"/>
</dbReference>